<comment type="caution">
    <text evidence="2">The sequence shown here is derived from an EMBL/GenBank/DDBJ whole genome shotgun (WGS) entry which is preliminary data.</text>
</comment>
<gene>
    <name evidence="2" type="ORF">A2994_02445</name>
</gene>
<dbReference type="Gene3D" id="2.60.40.10">
    <property type="entry name" value="Immunoglobulins"/>
    <property type="match status" value="3"/>
</dbReference>
<dbReference type="Proteomes" id="UP000179010">
    <property type="component" value="Unassembled WGS sequence"/>
</dbReference>
<accession>A0A1F4PP77</accession>
<dbReference type="EMBL" id="METE01000004">
    <property type="protein sequence ID" value="OGB85454.1"/>
    <property type="molecule type" value="Genomic_DNA"/>
</dbReference>
<protein>
    <recommendedName>
        <fullName evidence="1">Sporulation stage II protein D amidase enhancer LytB N-terminal domain-containing protein</fullName>
    </recommendedName>
</protein>
<dbReference type="AlphaFoldDB" id="A0A1F4PP77"/>
<dbReference type="InterPro" id="IPR013486">
    <property type="entry name" value="SpoIID/LytB"/>
</dbReference>
<reference evidence="2 3" key="1">
    <citation type="journal article" date="2016" name="Nat. Commun.">
        <title>Thousands of microbial genomes shed light on interconnected biogeochemical processes in an aquifer system.</title>
        <authorList>
            <person name="Anantharaman K."/>
            <person name="Brown C.T."/>
            <person name="Hug L.A."/>
            <person name="Sharon I."/>
            <person name="Castelle C.J."/>
            <person name="Probst A.J."/>
            <person name="Thomas B.C."/>
            <person name="Singh A."/>
            <person name="Wilkins M.J."/>
            <person name="Karaoz U."/>
            <person name="Brodie E.L."/>
            <person name="Williams K.H."/>
            <person name="Hubbard S.S."/>
            <person name="Banfield J.F."/>
        </authorList>
    </citation>
    <scope>NUCLEOTIDE SEQUENCE [LARGE SCALE GENOMIC DNA]</scope>
</reference>
<organism evidence="2 3">
    <name type="scientific">candidate division Kazan bacterium RIFCSPLOWO2_01_FULL_48_13</name>
    <dbReference type="NCBI Taxonomy" id="1798539"/>
    <lineage>
        <taxon>Bacteria</taxon>
        <taxon>Bacteria division Kazan-3B-28</taxon>
    </lineage>
</organism>
<dbReference type="InterPro" id="IPR013693">
    <property type="entry name" value="SpoIID/LytB_N"/>
</dbReference>
<sequence>MINLQRKIRLMVIRYSQLSGIFLLALTLGLGSVQLAISASDYTAQWVAQAERVSLKTGETKQIWVEIKNTGAAVWKNSGDNAVKIGTVRKRDRGSNLRAVGWLSDNRVASMTEAEIAPGNVGRFVFEITLGTNTAGNYREYFGLVAEGVAWFEGFEFYVDVNAIPAAITGEIVAAPNPVVIKAGEVQSLHLKFKNTGDITWSNSGPNAVKVGTAKPFDRKSPFKASSWLSDNRTTATISPVAPGGTGEFNLTISAPAKPGKYVENFAVVVEGLAWLPKSNFVVEITVQPAIYSAGFMRQSDPVSLTPGAEATLWVELINKGNTVWKATGENATKLGTARVLDRESLFYHSSWLSNNRAAKVDRDIAPGETGRFSFSIKAPEQVGEYKEYFRPVVENVAWMDDLGIYWEIKVNEELKLIRPIRVGLSSTTGSITISSSNGMVIRRGDSRGLVERIADSQLVVATALNGGYSLNINGAARTVEDYLRFIPLKNSVITVSNDGVSSSYNRFRGIVTIRRSSYSGNVWLVNELELEDYLRGLAEVPDNWPLEARKAQVIAARTFAVRRINDPKADIFDIYDDTRDQVYYGFNHETNRPGISQAVDATLGLLALYNGQPALTYYHSDSGGATESVENVWSSGNSAKAIPYLVGVIDPYAKPVTWEATLAQGYIQNRFSDQLAKAGAGAGETIIAVTIDDRYPSGRLRNVTLATSTGKRATMDLNTFDYLTDSTYVKSMNFTVSVTGDSNAPDFVLSGKGNGHGVGLSQWSSYNMAANGQSAEQILKYFYSGISVGAA</sequence>
<dbReference type="InterPro" id="IPR013783">
    <property type="entry name" value="Ig-like_fold"/>
</dbReference>
<evidence type="ECO:0000313" key="3">
    <source>
        <dbReference type="Proteomes" id="UP000179010"/>
    </source>
</evidence>
<evidence type="ECO:0000313" key="2">
    <source>
        <dbReference type="EMBL" id="OGB85454.1"/>
    </source>
</evidence>
<evidence type="ECO:0000259" key="1">
    <source>
        <dbReference type="Pfam" id="PF08486"/>
    </source>
</evidence>
<dbReference type="GO" id="GO:0030435">
    <property type="term" value="P:sporulation resulting in formation of a cellular spore"/>
    <property type="evidence" value="ECO:0007669"/>
    <property type="project" value="InterPro"/>
</dbReference>
<name>A0A1F4PP77_UNCK3</name>
<dbReference type="NCBIfam" id="TIGR02669">
    <property type="entry name" value="SpoIID_LytB"/>
    <property type="match status" value="1"/>
</dbReference>
<feature type="domain" description="Sporulation stage II protein D amidase enhancer LytB N-terminal" evidence="1">
    <location>
        <begin position="520"/>
        <end position="610"/>
    </location>
</feature>
<proteinExistence type="predicted"/>
<dbReference type="Pfam" id="PF08486">
    <property type="entry name" value="SpoIID"/>
    <property type="match status" value="1"/>
</dbReference>
<dbReference type="STRING" id="1798539.A2994_02445"/>